<comment type="caution">
    <text evidence="4">The sequence shown here is derived from an EMBL/GenBank/DDBJ whole genome shotgun (WGS) entry which is preliminary data.</text>
</comment>
<dbReference type="InterPro" id="IPR036271">
    <property type="entry name" value="Tet_transcr_reg_TetR-rel_C_sf"/>
</dbReference>
<evidence type="ECO:0000259" key="3">
    <source>
        <dbReference type="PROSITE" id="PS50977"/>
    </source>
</evidence>
<dbReference type="InterPro" id="IPR001647">
    <property type="entry name" value="HTH_TetR"/>
</dbReference>
<dbReference type="PRINTS" id="PR00455">
    <property type="entry name" value="HTHTETR"/>
</dbReference>
<dbReference type="SUPFAM" id="SSF46689">
    <property type="entry name" value="Homeodomain-like"/>
    <property type="match status" value="1"/>
</dbReference>
<dbReference type="Pfam" id="PF00440">
    <property type="entry name" value="TetR_N"/>
    <property type="match status" value="1"/>
</dbReference>
<dbReference type="AlphaFoldDB" id="A0A506PER8"/>
<evidence type="ECO:0000256" key="2">
    <source>
        <dbReference type="PROSITE-ProRule" id="PRU00335"/>
    </source>
</evidence>
<dbReference type="InterPro" id="IPR041490">
    <property type="entry name" value="KstR2_TetR_C"/>
</dbReference>
<dbReference type="Pfam" id="PF17932">
    <property type="entry name" value="TetR_C_24"/>
    <property type="match status" value="1"/>
</dbReference>
<dbReference type="Gene3D" id="1.10.10.60">
    <property type="entry name" value="Homeodomain-like"/>
    <property type="match status" value="1"/>
</dbReference>
<feature type="domain" description="HTH tetR-type" evidence="3">
    <location>
        <begin position="4"/>
        <end position="64"/>
    </location>
</feature>
<evidence type="ECO:0000256" key="1">
    <source>
        <dbReference type="ARBA" id="ARBA00023125"/>
    </source>
</evidence>
<dbReference type="SUPFAM" id="SSF48498">
    <property type="entry name" value="Tetracyclin repressor-like, C-terminal domain"/>
    <property type="match status" value="1"/>
</dbReference>
<dbReference type="OrthoDB" id="9814200at2"/>
<dbReference type="GO" id="GO:0003677">
    <property type="term" value="F:DNA binding"/>
    <property type="evidence" value="ECO:0007669"/>
    <property type="project" value="UniProtKB-UniRule"/>
</dbReference>
<accession>A0A506PER8</accession>
<dbReference type="Gene3D" id="1.10.357.10">
    <property type="entry name" value="Tetracycline Repressor, domain 2"/>
    <property type="match status" value="1"/>
</dbReference>
<evidence type="ECO:0000313" key="5">
    <source>
        <dbReference type="Proteomes" id="UP000317332"/>
    </source>
</evidence>
<feature type="DNA-binding region" description="H-T-H motif" evidence="2">
    <location>
        <begin position="27"/>
        <end position="46"/>
    </location>
</feature>
<name>A0A506PER8_9FLAO</name>
<sequence length="189" mass="21701">MINPTRKEEIIKIAGKLFKQKGYSAVTMRDLAQEMGIKAASLYNHINSKQEILELILIQIAQEFTSGMQNILISDNTNVEKLKSVVLLHVKLASENPDGMAVLNNDWMHLENKRGYYLQLRKQYEDNLKTIITKGIEHNEIKNMNPDVVMFSLLSTLRYLYVWIPKKEDIDINNLTSQLVEVLIGGINK</sequence>
<evidence type="ECO:0000313" key="4">
    <source>
        <dbReference type="EMBL" id="TPV31988.1"/>
    </source>
</evidence>
<gene>
    <name evidence="4" type="ORF">FJ651_14335</name>
</gene>
<dbReference type="InterPro" id="IPR050624">
    <property type="entry name" value="HTH-type_Tx_Regulator"/>
</dbReference>
<dbReference type="RefSeq" id="WP_140991299.1">
    <property type="nucleotide sequence ID" value="NZ_VHIQ01000007.1"/>
</dbReference>
<proteinExistence type="predicted"/>
<dbReference type="Proteomes" id="UP000317332">
    <property type="component" value="Unassembled WGS sequence"/>
</dbReference>
<protein>
    <submittedName>
        <fullName evidence="4">TetR/AcrR family transcriptional regulator</fullName>
    </submittedName>
</protein>
<reference evidence="4 5" key="1">
    <citation type="submission" date="2019-06" db="EMBL/GenBank/DDBJ databases">
        <title>Flavobacteriaceae Paucihalobacterium erythroidium CWB-1, complete genome.</title>
        <authorList>
            <person name="Wu S."/>
        </authorList>
    </citation>
    <scope>NUCLEOTIDE SEQUENCE [LARGE SCALE GENOMIC DNA]</scope>
    <source>
        <strain evidence="4 5">CWB-1</strain>
    </source>
</reference>
<dbReference type="PROSITE" id="PS50977">
    <property type="entry name" value="HTH_TETR_2"/>
    <property type="match status" value="1"/>
</dbReference>
<keyword evidence="1 2" id="KW-0238">DNA-binding</keyword>
<dbReference type="PANTHER" id="PTHR43479:SF11">
    <property type="entry name" value="ACREF_ENVCD OPERON REPRESSOR-RELATED"/>
    <property type="match status" value="1"/>
</dbReference>
<dbReference type="EMBL" id="VHIQ01000007">
    <property type="protein sequence ID" value="TPV31988.1"/>
    <property type="molecule type" value="Genomic_DNA"/>
</dbReference>
<dbReference type="InterPro" id="IPR009057">
    <property type="entry name" value="Homeodomain-like_sf"/>
</dbReference>
<dbReference type="PANTHER" id="PTHR43479">
    <property type="entry name" value="ACREF/ENVCD OPERON REPRESSOR-RELATED"/>
    <property type="match status" value="1"/>
</dbReference>
<organism evidence="4 5">
    <name type="scientific">Paucihalobacter ruber</name>
    <dbReference type="NCBI Taxonomy" id="2567861"/>
    <lineage>
        <taxon>Bacteria</taxon>
        <taxon>Pseudomonadati</taxon>
        <taxon>Bacteroidota</taxon>
        <taxon>Flavobacteriia</taxon>
        <taxon>Flavobacteriales</taxon>
        <taxon>Flavobacteriaceae</taxon>
        <taxon>Paucihalobacter</taxon>
    </lineage>
</organism>
<keyword evidence="5" id="KW-1185">Reference proteome</keyword>